<evidence type="ECO:0000313" key="3">
    <source>
        <dbReference type="Proteomes" id="UP000254927"/>
    </source>
</evidence>
<protein>
    <submittedName>
        <fullName evidence="2">Uncharacterized protein</fullName>
    </submittedName>
</protein>
<gene>
    <name evidence="2" type="ORF">NCTC10660_01729</name>
</gene>
<name>A0A378U225_NEIEL</name>
<accession>A0A378U225</accession>
<dbReference type="Proteomes" id="UP000254927">
    <property type="component" value="Unassembled WGS sequence"/>
</dbReference>
<dbReference type="EMBL" id="UGQW01000002">
    <property type="protein sequence ID" value="STZ68223.1"/>
    <property type="molecule type" value="Genomic_DNA"/>
</dbReference>
<dbReference type="RefSeq" id="WP_143095783.1">
    <property type="nucleotide sequence ID" value="NZ_CP031252.1"/>
</dbReference>
<proteinExistence type="predicted"/>
<sequence>MMAEKQMKSEASNNSHVKANNPFTPDRQKFQSLPKRCEKSGKLQICRPVRLLRWKDTERKPQQASQAV</sequence>
<evidence type="ECO:0000313" key="2">
    <source>
        <dbReference type="EMBL" id="STZ68223.1"/>
    </source>
</evidence>
<organism evidence="2 3">
    <name type="scientific">Neisseria elongata</name>
    <dbReference type="NCBI Taxonomy" id="495"/>
    <lineage>
        <taxon>Bacteria</taxon>
        <taxon>Pseudomonadati</taxon>
        <taxon>Pseudomonadota</taxon>
        <taxon>Betaproteobacteria</taxon>
        <taxon>Neisseriales</taxon>
        <taxon>Neisseriaceae</taxon>
        <taxon>Neisseria</taxon>
    </lineage>
</organism>
<reference evidence="2 3" key="1">
    <citation type="submission" date="2018-06" db="EMBL/GenBank/DDBJ databases">
        <authorList>
            <consortium name="Pathogen Informatics"/>
            <person name="Doyle S."/>
        </authorList>
    </citation>
    <scope>NUCLEOTIDE SEQUENCE [LARGE SCALE GENOMIC DNA]</scope>
    <source>
        <strain evidence="2 3">NCTC10660</strain>
    </source>
</reference>
<evidence type="ECO:0000256" key="1">
    <source>
        <dbReference type="SAM" id="MobiDB-lite"/>
    </source>
</evidence>
<dbReference type="AlphaFoldDB" id="A0A378U225"/>
<feature type="region of interest" description="Disordered" evidence="1">
    <location>
        <begin position="1"/>
        <end position="37"/>
    </location>
</feature>
<dbReference type="GeneID" id="93353319"/>
<feature type="compositionally biased region" description="Polar residues" evidence="1">
    <location>
        <begin position="9"/>
        <end position="23"/>
    </location>
</feature>